<comment type="caution">
    <text evidence="1">The sequence shown here is derived from an EMBL/GenBank/DDBJ whole genome shotgun (WGS) entry which is preliminary data.</text>
</comment>
<dbReference type="SUPFAM" id="SSF51197">
    <property type="entry name" value="Clavaminate synthase-like"/>
    <property type="match status" value="1"/>
</dbReference>
<reference evidence="1 2" key="1">
    <citation type="submission" date="2018-02" db="EMBL/GenBank/DDBJ databases">
        <title>Discovery of a pederin family compound in a non-symbiotic bloom-forming cyanobacterium.</title>
        <authorList>
            <person name="Kust A."/>
            <person name="Mares J."/>
            <person name="Jokela J."/>
            <person name="Urajova P."/>
            <person name="Hajek J."/>
            <person name="Saurav K."/>
            <person name="Voracova K."/>
            <person name="Fewer D.P."/>
            <person name="Haapaniemi E."/>
            <person name="Permi P."/>
            <person name="Rehakova K."/>
            <person name="Sivonen K."/>
            <person name="Hrouzek P."/>
        </authorList>
    </citation>
    <scope>NUCLEOTIDE SEQUENCE [LARGE SCALE GENOMIC DNA]</scope>
    <source>
        <strain evidence="1 2">CHARLIE-1</strain>
    </source>
</reference>
<dbReference type="RefSeq" id="WP_104386542.1">
    <property type="nucleotide sequence ID" value="NZ_PGEM01000024.1"/>
</dbReference>
<dbReference type="Proteomes" id="UP000239589">
    <property type="component" value="Unassembled WGS sequence"/>
</dbReference>
<sequence>MDKILLKIRKKILRTIDQHPFTKYQVDYFYQKAIDKHLKNLPTLSPEDIDLIEILKKEGVVITTLEKLRITSTMEMLESAQSLMPKIAQNTFYHSDQIVIHATPQQIMEHPKIFFWGLEQRLLNIIENFLGLLVAYQGVYFRRDIANQLEAGSRLWHIDQEDRKILKIIIYLNDITEEHGPFQYISKSLTSTIADTLKYTSGYIPDKIMQGIISSAIYQSCTGMAGTVIIADTASIFHRGKPPITSDRFTLFFDYTTRRHKQALHGTSTLPYKDLLVLSQHLSESQKNCIFW</sequence>
<protein>
    <submittedName>
        <fullName evidence="1">Phytanoyl-CoA dioxygenase</fullName>
    </submittedName>
</protein>
<evidence type="ECO:0000313" key="2">
    <source>
        <dbReference type="Proteomes" id="UP000239589"/>
    </source>
</evidence>
<gene>
    <name evidence="1" type="ORF">CUN59_03610</name>
</gene>
<dbReference type="EMBL" id="PGEM01000024">
    <property type="protein sequence ID" value="PPJ64732.1"/>
    <property type="molecule type" value="Genomic_DNA"/>
</dbReference>
<dbReference type="OrthoDB" id="467001at2"/>
<organism evidence="1 2">
    <name type="scientific">Cuspidothrix issatschenkoi CHARLIE-1</name>
    <dbReference type="NCBI Taxonomy" id="2052836"/>
    <lineage>
        <taxon>Bacteria</taxon>
        <taxon>Bacillati</taxon>
        <taxon>Cyanobacteriota</taxon>
        <taxon>Cyanophyceae</taxon>
        <taxon>Nostocales</taxon>
        <taxon>Aphanizomenonaceae</taxon>
        <taxon>Cuspidothrix</taxon>
    </lineage>
</organism>
<dbReference type="Gene3D" id="2.60.120.620">
    <property type="entry name" value="q2cbj1_9rhob like domain"/>
    <property type="match status" value="1"/>
</dbReference>
<keyword evidence="1" id="KW-0223">Dioxygenase</keyword>
<keyword evidence="1" id="KW-0560">Oxidoreductase</keyword>
<keyword evidence="2" id="KW-1185">Reference proteome</keyword>
<evidence type="ECO:0000313" key="1">
    <source>
        <dbReference type="EMBL" id="PPJ64732.1"/>
    </source>
</evidence>
<proteinExistence type="predicted"/>
<accession>A0A2S6CYD4</accession>
<dbReference type="GO" id="GO:0051213">
    <property type="term" value="F:dioxygenase activity"/>
    <property type="evidence" value="ECO:0007669"/>
    <property type="project" value="UniProtKB-KW"/>
</dbReference>
<name>A0A2S6CYD4_9CYAN</name>
<dbReference type="AlphaFoldDB" id="A0A2S6CYD4"/>